<dbReference type="Proteomes" id="UP000054776">
    <property type="component" value="Unassembled WGS sequence"/>
</dbReference>
<name>A0A0V1BQB1_TRISP</name>
<evidence type="ECO:0000313" key="2">
    <source>
        <dbReference type="Proteomes" id="UP000054776"/>
    </source>
</evidence>
<gene>
    <name evidence="1" type="ORF">T01_7705</name>
</gene>
<proteinExistence type="predicted"/>
<comment type="caution">
    <text evidence="1">The sequence shown here is derived from an EMBL/GenBank/DDBJ whole genome shotgun (WGS) entry which is preliminary data.</text>
</comment>
<dbReference type="InParanoid" id="A0A0V1BQB1"/>
<sequence>MRPAKKVAFVLEVCSACCSEVEILNFAAWALILSGSVARELPDLAGQCVFDLATKFLTHSDRTPKSHSFD</sequence>
<organism evidence="1 2">
    <name type="scientific">Trichinella spiralis</name>
    <name type="common">Trichina worm</name>
    <dbReference type="NCBI Taxonomy" id="6334"/>
    <lineage>
        <taxon>Eukaryota</taxon>
        <taxon>Metazoa</taxon>
        <taxon>Ecdysozoa</taxon>
        <taxon>Nematoda</taxon>
        <taxon>Enoplea</taxon>
        <taxon>Dorylaimia</taxon>
        <taxon>Trichinellida</taxon>
        <taxon>Trichinellidae</taxon>
        <taxon>Trichinella</taxon>
    </lineage>
</organism>
<dbReference type="EMBL" id="JYDH01000020">
    <property type="protein sequence ID" value="KRY39152.1"/>
    <property type="molecule type" value="Genomic_DNA"/>
</dbReference>
<dbReference type="OrthoDB" id="10509397at2759"/>
<evidence type="ECO:0000313" key="1">
    <source>
        <dbReference type="EMBL" id="KRY39152.1"/>
    </source>
</evidence>
<accession>A0A0V1BQB1</accession>
<reference evidence="1 2" key="1">
    <citation type="submission" date="2015-01" db="EMBL/GenBank/DDBJ databases">
        <title>Evolution of Trichinella species and genotypes.</title>
        <authorList>
            <person name="Korhonen P.K."/>
            <person name="Edoardo P."/>
            <person name="Giuseppe L.R."/>
            <person name="Gasser R.B."/>
        </authorList>
    </citation>
    <scope>NUCLEOTIDE SEQUENCE [LARGE SCALE GENOMIC DNA]</scope>
    <source>
        <strain evidence="1">ISS3</strain>
    </source>
</reference>
<protein>
    <submittedName>
        <fullName evidence="1">Uncharacterized protein</fullName>
    </submittedName>
</protein>
<keyword evidence="2" id="KW-1185">Reference proteome</keyword>
<dbReference type="AlphaFoldDB" id="A0A0V1BQB1"/>